<dbReference type="AlphaFoldDB" id="A0A4Y2MG74"/>
<reference evidence="1 2" key="1">
    <citation type="journal article" date="2019" name="Sci. Rep.">
        <title>Orb-weaving spider Araneus ventricosus genome elucidates the spidroin gene catalogue.</title>
        <authorList>
            <person name="Kono N."/>
            <person name="Nakamura H."/>
            <person name="Ohtoshi R."/>
            <person name="Moran D.A.P."/>
            <person name="Shinohara A."/>
            <person name="Yoshida Y."/>
            <person name="Fujiwara M."/>
            <person name="Mori M."/>
            <person name="Tomita M."/>
            <person name="Arakawa K."/>
        </authorList>
    </citation>
    <scope>NUCLEOTIDE SEQUENCE [LARGE SCALE GENOMIC DNA]</scope>
</reference>
<gene>
    <name evidence="1" type="ORF">AVEN_106168_1</name>
</gene>
<comment type="caution">
    <text evidence="1">The sequence shown here is derived from an EMBL/GenBank/DDBJ whole genome shotgun (WGS) entry which is preliminary data.</text>
</comment>
<sequence length="123" mass="13996">MILDIILSLEQKKFFCSESICRHSNQAAPSTTEETYLQTWESNRQDAAFLLPQTQLFSPFPPEVIVICRSFRSHLVRTASERNHFSGPVPSRHVSVVPFAVPDPDPWISEKAPQQVKFPLTKS</sequence>
<evidence type="ECO:0000313" key="1">
    <source>
        <dbReference type="EMBL" id="GBN26155.1"/>
    </source>
</evidence>
<evidence type="ECO:0000313" key="2">
    <source>
        <dbReference type="Proteomes" id="UP000499080"/>
    </source>
</evidence>
<keyword evidence="2" id="KW-1185">Reference proteome</keyword>
<name>A0A4Y2MG74_ARAVE</name>
<organism evidence="1 2">
    <name type="scientific">Araneus ventricosus</name>
    <name type="common">Orbweaver spider</name>
    <name type="synonym">Epeira ventricosa</name>
    <dbReference type="NCBI Taxonomy" id="182803"/>
    <lineage>
        <taxon>Eukaryota</taxon>
        <taxon>Metazoa</taxon>
        <taxon>Ecdysozoa</taxon>
        <taxon>Arthropoda</taxon>
        <taxon>Chelicerata</taxon>
        <taxon>Arachnida</taxon>
        <taxon>Araneae</taxon>
        <taxon>Araneomorphae</taxon>
        <taxon>Entelegynae</taxon>
        <taxon>Araneoidea</taxon>
        <taxon>Araneidae</taxon>
        <taxon>Araneus</taxon>
    </lineage>
</organism>
<dbReference type="Proteomes" id="UP000499080">
    <property type="component" value="Unassembled WGS sequence"/>
</dbReference>
<protein>
    <submittedName>
        <fullName evidence="1">Uncharacterized protein</fullName>
    </submittedName>
</protein>
<accession>A0A4Y2MG74</accession>
<proteinExistence type="predicted"/>
<dbReference type="EMBL" id="BGPR01204318">
    <property type="protein sequence ID" value="GBN26155.1"/>
    <property type="molecule type" value="Genomic_DNA"/>
</dbReference>